<gene>
    <name evidence="1" type="ORF">SAMN05216352_11130</name>
</gene>
<dbReference type="EMBL" id="FNDU01000011">
    <property type="protein sequence ID" value="SDI72962.1"/>
    <property type="molecule type" value="Genomic_DNA"/>
</dbReference>
<sequence>MKLVLLLGVCVAFLVSILTAGFEDKPHKY</sequence>
<protein>
    <submittedName>
        <fullName evidence="1">Uncharacterized protein</fullName>
    </submittedName>
</protein>
<name>A0A1G8MYB4_9BACI</name>
<proteinExistence type="predicted"/>
<dbReference type="Proteomes" id="UP000199017">
    <property type="component" value="Unassembled WGS sequence"/>
</dbReference>
<evidence type="ECO:0000313" key="1">
    <source>
        <dbReference type="EMBL" id="SDI72962.1"/>
    </source>
</evidence>
<organism evidence="1 2">
    <name type="scientific">Alteribacillus bidgolensis</name>
    <dbReference type="NCBI Taxonomy" id="930129"/>
    <lineage>
        <taxon>Bacteria</taxon>
        <taxon>Bacillati</taxon>
        <taxon>Bacillota</taxon>
        <taxon>Bacilli</taxon>
        <taxon>Bacillales</taxon>
        <taxon>Bacillaceae</taxon>
        <taxon>Alteribacillus</taxon>
    </lineage>
</organism>
<accession>A0A1G8MYB4</accession>
<evidence type="ECO:0000313" key="2">
    <source>
        <dbReference type="Proteomes" id="UP000199017"/>
    </source>
</evidence>
<keyword evidence="2" id="KW-1185">Reference proteome</keyword>
<reference evidence="1 2" key="1">
    <citation type="submission" date="2016-10" db="EMBL/GenBank/DDBJ databases">
        <authorList>
            <person name="de Groot N.N."/>
        </authorList>
    </citation>
    <scope>NUCLEOTIDE SEQUENCE [LARGE SCALE GENOMIC DNA]</scope>
    <source>
        <strain evidence="2">P4B,CCM 7963,CECT 7998,DSM 25260,IBRC-M 10614,KCTC 13821</strain>
    </source>
</reference>
<dbReference type="AlphaFoldDB" id="A0A1G8MYB4"/>